<dbReference type="EMBL" id="QMIG01000022">
    <property type="protein sequence ID" value="RAW11159.1"/>
    <property type="molecule type" value="Genomic_DNA"/>
</dbReference>
<feature type="region of interest" description="Disordered" evidence="1">
    <location>
        <begin position="63"/>
        <end position="124"/>
    </location>
</feature>
<organism evidence="2 3">
    <name type="scientific">Phytoactinopolyspora halophila</name>
    <dbReference type="NCBI Taxonomy" id="1981511"/>
    <lineage>
        <taxon>Bacteria</taxon>
        <taxon>Bacillati</taxon>
        <taxon>Actinomycetota</taxon>
        <taxon>Actinomycetes</taxon>
        <taxon>Jiangellales</taxon>
        <taxon>Jiangellaceae</taxon>
        <taxon>Phytoactinopolyspora</taxon>
    </lineage>
</organism>
<evidence type="ECO:0000313" key="2">
    <source>
        <dbReference type="EMBL" id="RAW11159.1"/>
    </source>
</evidence>
<feature type="region of interest" description="Disordered" evidence="1">
    <location>
        <begin position="253"/>
        <end position="287"/>
    </location>
</feature>
<proteinExistence type="predicted"/>
<accession>A0A329QHF3</accession>
<evidence type="ECO:0000256" key="1">
    <source>
        <dbReference type="SAM" id="MobiDB-lite"/>
    </source>
</evidence>
<keyword evidence="3" id="KW-1185">Reference proteome</keyword>
<name>A0A329QHF3_9ACTN</name>
<dbReference type="Proteomes" id="UP000250462">
    <property type="component" value="Unassembled WGS sequence"/>
</dbReference>
<evidence type="ECO:0000313" key="3">
    <source>
        <dbReference type="Proteomes" id="UP000250462"/>
    </source>
</evidence>
<gene>
    <name evidence="2" type="ORF">DPM12_17615</name>
</gene>
<comment type="caution">
    <text evidence="2">The sequence shown here is derived from an EMBL/GenBank/DDBJ whole genome shotgun (WGS) entry which is preliminary data.</text>
</comment>
<protein>
    <submittedName>
        <fullName evidence="2">Uncharacterized protein</fullName>
    </submittedName>
</protein>
<dbReference type="AlphaFoldDB" id="A0A329QHF3"/>
<reference evidence="2 3" key="1">
    <citation type="submission" date="2018-06" db="EMBL/GenBank/DDBJ databases">
        <title>Phytoactinopolyspora halophila sp. nov., a novel halophilic actinomycete isolated from a saline soil in China.</title>
        <authorList>
            <person name="Tang S.-K."/>
        </authorList>
    </citation>
    <scope>NUCLEOTIDE SEQUENCE [LARGE SCALE GENOMIC DNA]</scope>
    <source>
        <strain evidence="2 3">YIM 96934</strain>
    </source>
</reference>
<sequence>MSLFVQDQLGGGELATNNPLLEQWTTGVSQGTAPGGPGGRFQEMREYWQRRRQEIQQMLEQSGASGLFPGPMRNLVEHGQAGPPQDQSLRPGPMADLMGQSTQHEGPPLRPEVEPSTTGTPPELDAARSEFADEQKRLRDLTQRILGLDRDPTPSEVAEVWNLGVDQMEAADAVGADPIDPWHWIEQEAANAELEREEAEKAELEVSRDIQKVISLTDPDTAGTVIRSAMQRILRRDPSEEEVQAFVEALNEKERGSPQVTERTVTPGEDGEATVTETTQEGGAPQPGEFAEMFINDEFRDEADIQYIGTDLYQGIIQALGSPV</sequence>